<evidence type="ECO:0000313" key="2">
    <source>
        <dbReference type="Proteomes" id="UP000250235"/>
    </source>
</evidence>
<reference evidence="1 2" key="1">
    <citation type="journal article" date="2015" name="Proc. Natl. Acad. Sci. U.S.A.">
        <title>The resurrection genome of Boea hygrometrica: A blueprint for survival of dehydration.</title>
        <authorList>
            <person name="Xiao L."/>
            <person name="Yang G."/>
            <person name="Zhang L."/>
            <person name="Yang X."/>
            <person name="Zhao S."/>
            <person name="Ji Z."/>
            <person name="Zhou Q."/>
            <person name="Hu M."/>
            <person name="Wang Y."/>
            <person name="Chen M."/>
            <person name="Xu Y."/>
            <person name="Jin H."/>
            <person name="Xiao X."/>
            <person name="Hu G."/>
            <person name="Bao F."/>
            <person name="Hu Y."/>
            <person name="Wan P."/>
            <person name="Li L."/>
            <person name="Deng X."/>
            <person name="Kuang T."/>
            <person name="Xiang C."/>
            <person name="Zhu J.K."/>
            <person name="Oliver M.J."/>
            <person name="He Y."/>
        </authorList>
    </citation>
    <scope>NUCLEOTIDE SEQUENCE [LARGE SCALE GENOMIC DNA]</scope>
    <source>
        <strain evidence="2">cv. XS01</strain>
    </source>
</reference>
<sequence>MGTIEPAWDDRTSLGRSNQLGAINQLGMFKPARGDQPAWYGQISSGRSNRLGMVKPARDSQTSLAWSNQLTCSDKKRAEESTVPEQSELMKSIVADQITRELQAVEKMSKLEPKLEFPDVSFDEVWSSADEVKSG</sequence>
<dbReference type="AlphaFoldDB" id="A0A2Z7A6X0"/>
<evidence type="ECO:0000313" key="1">
    <source>
        <dbReference type="EMBL" id="KZV17239.1"/>
    </source>
</evidence>
<proteinExistence type="predicted"/>
<keyword evidence="2" id="KW-1185">Reference proteome</keyword>
<gene>
    <name evidence="1" type="ORF">F511_20770</name>
</gene>
<name>A0A2Z7A6X0_9LAMI</name>
<accession>A0A2Z7A6X0</accession>
<dbReference type="Proteomes" id="UP000250235">
    <property type="component" value="Unassembled WGS sequence"/>
</dbReference>
<protein>
    <submittedName>
        <fullName evidence="1">Uncharacterized protein</fullName>
    </submittedName>
</protein>
<dbReference type="EMBL" id="KV018449">
    <property type="protein sequence ID" value="KZV17239.1"/>
    <property type="molecule type" value="Genomic_DNA"/>
</dbReference>
<organism evidence="1 2">
    <name type="scientific">Dorcoceras hygrometricum</name>
    <dbReference type="NCBI Taxonomy" id="472368"/>
    <lineage>
        <taxon>Eukaryota</taxon>
        <taxon>Viridiplantae</taxon>
        <taxon>Streptophyta</taxon>
        <taxon>Embryophyta</taxon>
        <taxon>Tracheophyta</taxon>
        <taxon>Spermatophyta</taxon>
        <taxon>Magnoliopsida</taxon>
        <taxon>eudicotyledons</taxon>
        <taxon>Gunneridae</taxon>
        <taxon>Pentapetalae</taxon>
        <taxon>asterids</taxon>
        <taxon>lamiids</taxon>
        <taxon>Lamiales</taxon>
        <taxon>Gesneriaceae</taxon>
        <taxon>Didymocarpoideae</taxon>
        <taxon>Trichosporeae</taxon>
        <taxon>Loxocarpinae</taxon>
        <taxon>Dorcoceras</taxon>
    </lineage>
</organism>